<dbReference type="InterPro" id="IPR000719">
    <property type="entry name" value="Prot_kinase_dom"/>
</dbReference>
<evidence type="ECO:0000313" key="4">
    <source>
        <dbReference type="Proteomes" id="UP000554482"/>
    </source>
</evidence>
<keyword evidence="4" id="KW-1185">Reference proteome</keyword>
<dbReference type="OrthoDB" id="1745766at2759"/>
<dbReference type="Proteomes" id="UP000554482">
    <property type="component" value="Unassembled WGS sequence"/>
</dbReference>
<dbReference type="SUPFAM" id="SSF56112">
    <property type="entry name" value="Protein kinase-like (PK-like)"/>
    <property type="match status" value="1"/>
</dbReference>
<dbReference type="AlphaFoldDB" id="A0A7J6VAT2"/>
<feature type="region of interest" description="Disordered" evidence="1">
    <location>
        <begin position="1"/>
        <end position="32"/>
    </location>
</feature>
<comment type="caution">
    <text evidence="3">The sequence shown here is derived from an EMBL/GenBank/DDBJ whole genome shotgun (WGS) entry which is preliminary data.</text>
</comment>
<evidence type="ECO:0000313" key="3">
    <source>
        <dbReference type="EMBL" id="KAF5181452.1"/>
    </source>
</evidence>
<proteinExistence type="predicted"/>
<dbReference type="PROSITE" id="PS50011">
    <property type="entry name" value="PROTEIN_KINASE_DOM"/>
    <property type="match status" value="1"/>
</dbReference>
<dbReference type="EMBL" id="JABWDY010036172">
    <property type="protein sequence ID" value="KAF5181452.1"/>
    <property type="molecule type" value="Genomic_DNA"/>
</dbReference>
<dbReference type="GO" id="GO:0004672">
    <property type="term" value="F:protein kinase activity"/>
    <property type="evidence" value="ECO:0007669"/>
    <property type="project" value="InterPro"/>
</dbReference>
<organism evidence="3 4">
    <name type="scientific">Thalictrum thalictroides</name>
    <name type="common">Rue-anemone</name>
    <name type="synonym">Anemone thalictroides</name>
    <dbReference type="NCBI Taxonomy" id="46969"/>
    <lineage>
        <taxon>Eukaryota</taxon>
        <taxon>Viridiplantae</taxon>
        <taxon>Streptophyta</taxon>
        <taxon>Embryophyta</taxon>
        <taxon>Tracheophyta</taxon>
        <taxon>Spermatophyta</taxon>
        <taxon>Magnoliopsida</taxon>
        <taxon>Ranunculales</taxon>
        <taxon>Ranunculaceae</taxon>
        <taxon>Thalictroideae</taxon>
        <taxon>Thalictrum</taxon>
    </lineage>
</organism>
<sequence length="63" mass="7253">YRRTDTKTTTRRGREETPAERKEGCVKRGGKYSDDDAMDVMIQILNVVVFCHLQGVVHRDLNS</sequence>
<feature type="non-terminal residue" evidence="3">
    <location>
        <position position="1"/>
    </location>
</feature>
<dbReference type="Gene3D" id="1.10.510.10">
    <property type="entry name" value="Transferase(Phosphotransferase) domain 1"/>
    <property type="match status" value="1"/>
</dbReference>
<accession>A0A7J6VAT2</accession>
<evidence type="ECO:0000259" key="2">
    <source>
        <dbReference type="PROSITE" id="PS50011"/>
    </source>
</evidence>
<name>A0A7J6VAT2_THATH</name>
<dbReference type="GO" id="GO:0005524">
    <property type="term" value="F:ATP binding"/>
    <property type="evidence" value="ECO:0007669"/>
    <property type="project" value="InterPro"/>
</dbReference>
<feature type="domain" description="Protein kinase" evidence="2">
    <location>
        <begin position="1"/>
        <end position="63"/>
    </location>
</feature>
<gene>
    <name evidence="3" type="ORF">FRX31_028961</name>
</gene>
<evidence type="ECO:0000256" key="1">
    <source>
        <dbReference type="SAM" id="MobiDB-lite"/>
    </source>
</evidence>
<reference evidence="3 4" key="1">
    <citation type="submission" date="2020-06" db="EMBL/GenBank/DDBJ databases">
        <title>Transcriptomic and genomic resources for Thalictrum thalictroides and T. hernandezii: Facilitating candidate gene discovery in an emerging model plant lineage.</title>
        <authorList>
            <person name="Arias T."/>
            <person name="Riano-Pachon D.M."/>
            <person name="Di Stilio V.S."/>
        </authorList>
    </citation>
    <scope>NUCLEOTIDE SEQUENCE [LARGE SCALE GENOMIC DNA]</scope>
    <source>
        <strain evidence="4">cv. WT478/WT964</strain>
        <tissue evidence="3">Leaves</tissue>
    </source>
</reference>
<dbReference type="InterPro" id="IPR011009">
    <property type="entry name" value="Kinase-like_dom_sf"/>
</dbReference>
<protein>
    <recommendedName>
        <fullName evidence="2">Protein kinase domain-containing protein</fullName>
    </recommendedName>
</protein>